<accession>A0A518CHF1</accession>
<organism evidence="3 4">
    <name type="scientific">Polystyrenella longa</name>
    <dbReference type="NCBI Taxonomy" id="2528007"/>
    <lineage>
        <taxon>Bacteria</taxon>
        <taxon>Pseudomonadati</taxon>
        <taxon>Planctomycetota</taxon>
        <taxon>Planctomycetia</taxon>
        <taxon>Planctomycetales</taxon>
        <taxon>Planctomycetaceae</taxon>
        <taxon>Polystyrenella</taxon>
    </lineage>
</organism>
<reference evidence="3 4" key="1">
    <citation type="submission" date="2019-02" db="EMBL/GenBank/DDBJ databases">
        <title>Deep-cultivation of Planctomycetes and their phenomic and genomic characterization uncovers novel biology.</title>
        <authorList>
            <person name="Wiegand S."/>
            <person name="Jogler M."/>
            <person name="Boedeker C."/>
            <person name="Pinto D."/>
            <person name="Vollmers J."/>
            <person name="Rivas-Marin E."/>
            <person name="Kohn T."/>
            <person name="Peeters S.H."/>
            <person name="Heuer A."/>
            <person name="Rast P."/>
            <person name="Oberbeckmann S."/>
            <person name="Bunk B."/>
            <person name="Jeske O."/>
            <person name="Meyerdierks A."/>
            <person name="Storesund J.E."/>
            <person name="Kallscheuer N."/>
            <person name="Luecker S."/>
            <person name="Lage O.M."/>
            <person name="Pohl T."/>
            <person name="Merkel B.J."/>
            <person name="Hornburger P."/>
            <person name="Mueller R.-W."/>
            <person name="Bruemmer F."/>
            <person name="Labrenz M."/>
            <person name="Spormann A.M."/>
            <person name="Op den Camp H."/>
            <person name="Overmann J."/>
            <person name="Amann R."/>
            <person name="Jetten M.S.M."/>
            <person name="Mascher T."/>
            <person name="Medema M.H."/>
            <person name="Devos D.P."/>
            <person name="Kaster A.-K."/>
            <person name="Ovreas L."/>
            <person name="Rohde M."/>
            <person name="Galperin M.Y."/>
            <person name="Jogler C."/>
        </authorList>
    </citation>
    <scope>NUCLEOTIDE SEQUENCE [LARGE SCALE GENOMIC DNA]</scope>
    <source>
        <strain evidence="3 4">Pla110</strain>
    </source>
</reference>
<dbReference type="InterPro" id="IPR011040">
    <property type="entry name" value="Sialidase"/>
</dbReference>
<protein>
    <submittedName>
        <fullName evidence="3">BNR/Asp-box repeat protein</fullName>
    </submittedName>
</protein>
<dbReference type="Pfam" id="PF13088">
    <property type="entry name" value="BNR_2"/>
    <property type="match status" value="1"/>
</dbReference>
<dbReference type="Gene3D" id="2.120.10.10">
    <property type="match status" value="1"/>
</dbReference>
<dbReference type="KEGG" id="plon:Pla110_03600"/>
<evidence type="ECO:0000256" key="1">
    <source>
        <dbReference type="SAM" id="SignalP"/>
    </source>
</evidence>
<keyword evidence="1" id="KW-0732">Signal</keyword>
<evidence type="ECO:0000259" key="2">
    <source>
        <dbReference type="Pfam" id="PF13088"/>
    </source>
</evidence>
<gene>
    <name evidence="3" type="ORF">Pla110_03600</name>
</gene>
<keyword evidence="4" id="KW-1185">Reference proteome</keyword>
<feature type="chain" id="PRO_5022003748" evidence="1">
    <location>
        <begin position="22"/>
        <end position="362"/>
    </location>
</feature>
<feature type="domain" description="Sialidase" evidence="2">
    <location>
        <begin position="131"/>
        <end position="334"/>
    </location>
</feature>
<evidence type="ECO:0000313" key="3">
    <source>
        <dbReference type="EMBL" id="QDU78656.1"/>
    </source>
</evidence>
<dbReference type="Proteomes" id="UP000317178">
    <property type="component" value="Chromosome"/>
</dbReference>
<dbReference type="CDD" id="cd15482">
    <property type="entry name" value="Sialidase_non-viral"/>
    <property type="match status" value="1"/>
</dbReference>
<dbReference type="InterPro" id="IPR036278">
    <property type="entry name" value="Sialidase_sf"/>
</dbReference>
<dbReference type="RefSeq" id="WP_197440438.1">
    <property type="nucleotide sequence ID" value="NZ_CP036281.1"/>
</dbReference>
<sequence precursor="true">MRLLLLTLCCALSFSSASLFAQDRDIKNVVVFQQEGRFAGWPANFGIWSWGDEILVGFTDGVYLKNPTGGHDVSRDEPSITRQARSLDGGETWTVEEKNWLHDQEKMHELTEAIDFSNPEVALNLKGDKIYYSKDKGKSWAGPYQLPTFGRPDLLSRTDYIIEGPKQVTAFTTATKQNGKEGQPLCMRTNDGGLTWKLVGWIMEEPAQDYGYAIMPATVSLNENSYLSIIRRGGRIDGKKQWWLETFLSPDKGMSWYELKDETINNAGNPATLTRLDDNRLAMVYGFRRAPYGIRAKISEDNGQSWGREMILRGDSASWDIGYPRTVKRPDGKLVSIYYYHTEGQAFRFIGCTIWDPENAWY</sequence>
<dbReference type="AlphaFoldDB" id="A0A518CHF1"/>
<name>A0A518CHF1_9PLAN</name>
<feature type="signal peptide" evidence="1">
    <location>
        <begin position="1"/>
        <end position="21"/>
    </location>
</feature>
<proteinExistence type="predicted"/>
<dbReference type="SUPFAM" id="SSF50939">
    <property type="entry name" value="Sialidases"/>
    <property type="match status" value="1"/>
</dbReference>
<evidence type="ECO:0000313" key="4">
    <source>
        <dbReference type="Proteomes" id="UP000317178"/>
    </source>
</evidence>
<dbReference type="EMBL" id="CP036281">
    <property type="protein sequence ID" value="QDU78656.1"/>
    <property type="molecule type" value="Genomic_DNA"/>
</dbReference>